<reference evidence="2 3" key="1">
    <citation type="submission" date="2024-04" db="EMBL/GenBank/DDBJ databases">
        <title>Human intestinal bacterial collection.</title>
        <authorList>
            <person name="Pauvert C."/>
            <person name="Hitch T.C.A."/>
            <person name="Clavel T."/>
        </authorList>
    </citation>
    <scope>NUCLEOTIDE SEQUENCE [LARGE SCALE GENOMIC DNA]</scope>
    <source>
        <strain evidence="2 3">CLA-SR-H026</strain>
    </source>
</reference>
<protein>
    <submittedName>
        <fullName evidence="2">Uncharacterized protein</fullName>
    </submittedName>
</protein>
<organism evidence="2 3">
    <name type="scientific">Aedoeadaptatus acetigenes</name>
    <dbReference type="NCBI Taxonomy" id="2981723"/>
    <lineage>
        <taxon>Bacteria</taxon>
        <taxon>Bacillati</taxon>
        <taxon>Bacillota</taxon>
        <taxon>Tissierellia</taxon>
        <taxon>Tissierellales</taxon>
        <taxon>Peptoniphilaceae</taxon>
        <taxon>Aedoeadaptatus</taxon>
    </lineage>
</organism>
<evidence type="ECO:0000313" key="2">
    <source>
        <dbReference type="EMBL" id="MEQ3353312.1"/>
    </source>
</evidence>
<gene>
    <name evidence="2" type="ORF">AAA081_03210</name>
</gene>
<comment type="caution">
    <text evidence="2">The sequence shown here is derived from an EMBL/GenBank/DDBJ whole genome shotgun (WGS) entry which is preliminary data.</text>
</comment>
<dbReference type="EMBL" id="JBBNPS010000005">
    <property type="protein sequence ID" value="MEQ3353312.1"/>
    <property type="molecule type" value="Genomic_DNA"/>
</dbReference>
<dbReference type="RefSeq" id="WP_349053672.1">
    <property type="nucleotide sequence ID" value="NZ_JBBNPS010000005.1"/>
</dbReference>
<evidence type="ECO:0000256" key="1">
    <source>
        <dbReference type="SAM" id="Coils"/>
    </source>
</evidence>
<keyword evidence="1" id="KW-0175">Coiled coil</keyword>
<dbReference type="Proteomes" id="UP001481872">
    <property type="component" value="Unassembled WGS sequence"/>
</dbReference>
<accession>A0ABV1J668</accession>
<proteinExistence type="predicted"/>
<feature type="coiled-coil region" evidence="1">
    <location>
        <begin position="186"/>
        <end position="265"/>
    </location>
</feature>
<name>A0ABV1J668_9FIRM</name>
<evidence type="ECO:0000313" key="3">
    <source>
        <dbReference type="Proteomes" id="UP001481872"/>
    </source>
</evidence>
<keyword evidence="3" id="KW-1185">Reference proteome</keyword>
<sequence>MGEIIELPRAKELEDAVAALRRAAAEAICANISLVYVEGRAIEMNVRLAFGELEIAIFDTYCRTLRLRRKKEVIRGKITRQTPLSVKISEARLDEELARYEGELLRKKRLVEEARRWEKNPRGTVKEGAMKAQLTAVILALHPDIHPEKRESRLLSDAIDAYIDGDGQKLRRLRKDVHTGDDELPLGGLIDEEKRLRNLLRRLEAENSAVKIRAPFTMQPNLEEEAHNAWRDQLEGELESLRRRLAEEEMALANMMKLARRLENKSL</sequence>